<evidence type="ECO:0000313" key="3">
    <source>
        <dbReference type="Proteomes" id="UP000823399"/>
    </source>
</evidence>
<protein>
    <submittedName>
        <fullName evidence="2">Uncharacterized protein</fullName>
    </submittedName>
</protein>
<evidence type="ECO:0000313" key="2">
    <source>
        <dbReference type="EMBL" id="KAG2079946.1"/>
    </source>
</evidence>
<accession>A0A9P7EQ40</accession>
<dbReference type="OrthoDB" id="2689440at2759"/>
<keyword evidence="3" id="KW-1185">Reference proteome</keyword>
<gene>
    <name evidence="2" type="ORF">F5147DRAFT_661557</name>
</gene>
<name>A0A9P7EQ40_9AGAM</name>
<evidence type="ECO:0000256" key="1">
    <source>
        <dbReference type="SAM" id="MobiDB-lite"/>
    </source>
</evidence>
<feature type="region of interest" description="Disordered" evidence="1">
    <location>
        <begin position="69"/>
        <end position="94"/>
    </location>
</feature>
<comment type="caution">
    <text evidence="2">The sequence shown here is derived from an EMBL/GenBank/DDBJ whole genome shotgun (WGS) entry which is preliminary data.</text>
</comment>
<proteinExistence type="predicted"/>
<dbReference type="GeneID" id="64696974"/>
<dbReference type="Proteomes" id="UP000823399">
    <property type="component" value="Unassembled WGS sequence"/>
</dbReference>
<dbReference type="AlphaFoldDB" id="A0A9P7EQ40"/>
<feature type="compositionally biased region" description="Polar residues" evidence="1">
    <location>
        <begin position="74"/>
        <end position="88"/>
    </location>
</feature>
<sequence length="165" mass="17537">MCLAFIGTMCRELELKALLLLAFKMHMLLQSGAHGRHTFHPATTAPASINIDDVLDDADGGLNFPNMDVDPSRGSVSTGVTHPSNVPDMSTDLMVPPSIRASATTTGSQSSKRLCTNTLLNHLETLSLPFSGTPISSHPNTPQLSSLPLSSTLVPSTQLQVFKKA</sequence>
<dbReference type="EMBL" id="JABBWM010000627">
    <property type="protein sequence ID" value="KAG2079946.1"/>
    <property type="molecule type" value="Genomic_DNA"/>
</dbReference>
<organism evidence="2 3">
    <name type="scientific">Suillus discolor</name>
    <dbReference type="NCBI Taxonomy" id="1912936"/>
    <lineage>
        <taxon>Eukaryota</taxon>
        <taxon>Fungi</taxon>
        <taxon>Dikarya</taxon>
        <taxon>Basidiomycota</taxon>
        <taxon>Agaricomycotina</taxon>
        <taxon>Agaricomycetes</taxon>
        <taxon>Agaricomycetidae</taxon>
        <taxon>Boletales</taxon>
        <taxon>Suillineae</taxon>
        <taxon>Suillaceae</taxon>
        <taxon>Suillus</taxon>
    </lineage>
</organism>
<dbReference type="RefSeq" id="XP_041284087.1">
    <property type="nucleotide sequence ID" value="XM_041434715.1"/>
</dbReference>
<reference evidence="2" key="1">
    <citation type="journal article" date="2020" name="New Phytol.">
        <title>Comparative genomics reveals dynamic genome evolution in host specialist ectomycorrhizal fungi.</title>
        <authorList>
            <person name="Lofgren L.A."/>
            <person name="Nguyen N.H."/>
            <person name="Vilgalys R."/>
            <person name="Ruytinx J."/>
            <person name="Liao H.L."/>
            <person name="Branco S."/>
            <person name="Kuo A."/>
            <person name="LaButti K."/>
            <person name="Lipzen A."/>
            <person name="Andreopoulos W."/>
            <person name="Pangilinan J."/>
            <person name="Riley R."/>
            <person name="Hundley H."/>
            <person name="Na H."/>
            <person name="Barry K."/>
            <person name="Grigoriev I.V."/>
            <person name="Stajich J.E."/>
            <person name="Kennedy P.G."/>
        </authorList>
    </citation>
    <scope>NUCLEOTIDE SEQUENCE</scope>
    <source>
        <strain evidence="2">FC423</strain>
    </source>
</reference>